<keyword evidence="4" id="KW-0808">Transferase</keyword>
<evidence type="ECO:0000256" key="5">
    <source>
        <dbReference type="ARBA" id="ARBA00022741"/>
    </source>
</evidence>
<evidence type="ECO:0000256" key="2">
    <source>
        <dbReference type="ARBA" id="ARBA00012438"/>
    </source>
</evidence>
<dbReference type="Pfam" id="PF02518">
    <property type="entry name" value="HATPase_c"/>
    <property type="match status" value="1"/>
</dbReference>
<dbReference type="InterPro" id="IPR011990">
    <property type="entry name" value="TPR-like_helical_dom_sf"/>
</dbReference>
<proteinExistence type="predicted"/>
<evidence type="ECO:0000256" key="8">
    <source>
        <dbReference type="ARBA" id="ARBA00023012"/>
    </source>
</evidence>
<dbReference type="STRING" id="94869.SAMN04488529_101271"/>
<dbReference type="InterPro" id="IPR003594">
    <property type="entry name" value="HATPase_dom"/>
</dbReference>
<dbReference type="SUPFAM" id="SSF47384">
    <property type="entry name" value="Homodimeric domain of signal transducing histidine kinase"/>
    <property type="match status" value="1"/>
</dbReference>
<comment type="catalytic activity">
    <reaction evidence="1">
        <text>ATP + protein L-histidine = ADP + protein N-phospho-L-histidine.</text>
        <dbReference type="EC" id="2.7.13.3"/>
    </reaction>
</comment>
<dbReference type="InterPro" id="IPR005467">
    <property type="entry name" value="His_kinase_dom"/>
</dbReference>
<dbReference type="SUPFAM" id="SSF48452">
    <property type="entry name" value="TPR-like"/>
    <property type="match status" value="2"/>
</dbReference>
<keyword evidence="11" id="KW-1185">Reference proteome</keyword>
<dbReference type="Proteomes" id="UP000198597">
    <property type="component" value="Unassembled WGS sequence"/>
</dbReference>
<keyword evidence="3" id="KW-0597">Phosphoprotein</keyword>
<evidence type="ECO:0000256" key="7">
    <source>
        <dbReference type="ARBA" id="ARBA00022840"/>
    </source>
</evidence>
<dbReference type="Gene3D" id="3.30.565.10">
    <property type="entry name" value="Histidine kinase-like ATPase, C-terminal domain"/>
    <property type="match status" value="1"/>
</dbReference>
<evidence type="ECO:0000313" key="11">
    <source>
        <dbReference type="Proteomes" id="UP000198597"/>
    </source>
</evidence>
<keyword evidence="7" id="KW-0067">ATP-binding</keyword>
<dbReference type="SMART" id="SM00387">
    <property type="entry name" value="HATPase_c"/>
    <property type="match status" value="1"/>
</dbReference>
<dbReference type="InterPro" id="IPR003661">
    <property type="entry name" value="HisK_dim/P_dom"/>
</dbReference>
<dbReference type="SUPFAM" id="SSF55874">
    <property type="entry name" value="ATPase domain of HSP90 chaperone/DNA topoisomerase II/histidine kinase"/>
    <property type="match status" value="1"/>
</dbReference>
<dbReference type="EC" id="2.7.13.3" evidence="2"/>
<protein>
    <recommendedName>
        <fullName evidence="2">histidine kinase</fullName>
        <ecNumber evidence="2">2.7.13.3</ecNumber>
    </recommendedName>
</protein>
<dbReference type="PROSITE" id="PS50109">
    <property type="entry name" value="HIS_KIN"/>
    <property type="match status" value="1"/>
</dbReference>
<dbReference type="EMBL" id="FNJM01000001">
    <property type="protein sequence ID" value="SDO73854.1"/>
    <property type="molecule type" value="Genomic_DNA"/>
</dbReference>
<evidence type="ECO:0000256" key="4">
    <source>
        <dbReference type="ARBA" id="ARBA00022679"/>
    </source>
</evidence>
<evidence type="ECO:0000256" key="1">
    <source>
        <dbReference type="ARBA" id="ARBA00000085"/>
    </source>
</evidence>
<evidence type="ECO:0000256" key="6">
    <source>
        <dbReference type="ARBA" id="ARBA00022777"/>
    </source>
</evidence>
<feature type="domain" description="Histidine kinase" evidence="9">
    <location>
        <begin position="443"/>
        <end position="665"/>
    </location>
</feature>
<dbReference type="GO" id="GO:0000155">
    <property type="term" value="F:phosphorelay sensor kinase activity"/>
    <property type="evidence" value="ECO:0007669"/>
    <property type="project" value="InterPro"/>
</dbReference>
<dbReference type="FunFam" id="3.30.565.10:FF:000037">
    <property type="entry name" value="Hybrid sensor histidine kinase/response regulator"/>
    <property type="match status" value="1"/>
</dbReference>
<evidence type="ECO:0000313" key="10">
    <source>
        <dbReference type="EMBL" id="SDO73854.1"/>
    </source>
</evidence>
<dbReference type="SMART" id="SM00388">
    <property type="entry name" value="HisKA"/>
    <property type="match status" value="1"/>
</dbReference>
<organism evidence="10 11">
    <name type="scientific">Clostridium gasigenes</name>
    <dbReference type="NCBI Taxonomy" id="94869"/>
    <lineage>
        <taxon>Bacteria</taxon>
        <taxon>Bacillati</taxon>
        <taxon>Bacillota</taxon>
        <taxon>Clostridia</taxon>
        <taxon>Eubacteriales</taxon>
        <taxon>Clostridiaceae</taxon>
        <taxon>Clostridium</taxon>
    </lineage>
</organism>
<dbReference type="GO" id="GO:0005524">
    <property type="term" value="F:ATP binding"/>
    <property type="evidence" value="ECO:0007669"/>
    <property type="project" value="UniProtKB-KW"/>
</dbReference>
<name>A0A1H0M0I8_9CLOT</name>
<keyword evidence="6 10" id="KW-0418">Kinase</keyword>
<sequence length="696" mass="80962">MINTLKNLISSLEYSYSLTLDMNFLTTTVTKYENLIDEENTSSLEELMYIHYLIALCDDNLRNNDKSLHHFNLCLYYSIITNNETYIGKCYLYASKLYFILSDLDEYVYCFNKAEKIFTSNNNYCDLSKLYIYTILHNLRLGICTSKVFGFIAKTLNLLTLYENEFSAQTYMILGSVYAIYLKDNYYAIELYKKALFLANKYNLVTLKIMINYFIATGYIDLNRNNEGCKILENLLSDTVAVPPITMKCVFTLELLNLYITTESNIDYIGKGIDFIQENLILLPQLDRLQFISQLLIIKCRLGLLLNNQSIDTLLNWITKSNEIYTVYKTSYRFSHADYTINCLFGDIYYEFEDYLNALEYHKLALEFSSMYESKYVIYAHQKIAKDYAALNNYKEAFINMEKVDKIRSTIQHVNLLDNYTKVYKEYEDFKENEETKNQFFANLSHELKTPINIIYSSIQLLNMFKDTNDDKFKGYYGKHEKSVTHNCLRILKLIDNLIDTTKIDSGSFNLTFVNYDIVKLIEDITLSTLPYIEIKKLNIIFDTEIEQLEIKCDPYAIERIMLNLLSNAIKFTNNGGNINVIISLKDTNVCIKVNDDGIGIPPSMRDQIFDKFIQVDNALNRKKEGSGIGLSLVKSIVELHNGRVYLNSTRMRGSEFIILLPNVKSMEPYDKIICNTYVPNTSKISAEFSDIYELN</sequence>
<dbReference type="CDD" id="cd00075">
    <property type="entry name" value="HATPase"/>
    <property type="match status" value="1"/>
</dbReference>
<dbReference type="InterPro" id="IPR004358">
    <property type="entry name" value="Sig_transdc_His_kin-like_C"/>
</dbReference>
<dbReference type="AlphaFoldDB" id="A0A1H0M0I8"/>
<keyword evidence="8" id="KW-0902">Two-component regulatory system</keyword>
<dbReference type="Gene3D" id="1.10.287.130">
    <property type="match status" value="1"/>
</dbReference>
<dbReference type="PRINTS" id="PR00344">
    <property type="entry name" value="BCTRLSENSOR"/>
</dbReference>
<accession>A0A1H0M0I8</accession>
<dbReference type="PANTHER" id="PTHR43547">
    <property type="entry name" value="TWO-COMPONENT HISTIDINE KINASE"/>
    <property type="match status" value="1"/>
</dbReference>
<dbReference type="PANTHER" id="PTHR43547:SF2">
    <property type="entry name" value="HYBRID SIGNAL TRANSDUCTION HISTIDINE KINASE C"/>
    <property type="match status" value="1"/>
</dbReference>
<evidence type="ECO:0000259" key="9">
    <source>
        <dbReference type="PROSITE" id="PS50109"/>
    </source>
</evidence>
<dbReference type="InterPro" id="IPR036890">
    <property type="entry name" value="HATPase_C_sf"/>
</dbReference>
<keyword evidence="5" id="KW-0547">Nucleotide-binding</keyword>
<dbReference type="CDD" id="cd00082">
    <property type="entry name" value="HisKA"/>
    <property type="match status" value="1"/>
</dbReference>
<dbReference type="Pfam" id="PF00512">
    <property type="entry name" value="HisKA"/>
    <property type="match status" value="1"/>
</dbReference>
<gene>
    <name evidence="10" type="ORF">SAMN04488529_101271</name>
</gene>
<dbReference type="OrthoDB" id="1881522at2"/>
<evidence type="ECO:0000256" key="3">
    <source>
        <dbReference type="ARBA" id="ARBA00022553"/>
    </source>
</evidence>
<dbReference type="InterPro" id="IPR036097">
    <property type="entry name" value="HisK_dim/P_sf"/>
</dbReference>
<dbReference type="RefSeq" id="WP_089965052.1">
    <property type="nucleotide sequence ID" value="NZ_FNJM01000001.1"/>
</dbReference>
<reference evidence="10 11" key="1">
    <citation type="submission" date="2016-10" db="EMBL/GenBank/DDBJ databases">
        <authorList>
            <person name="de Groot N.N."/>
        </authorList>
    </citation>
    <scope>NUCLEOTIDE SEQUENCE [LARGE SCALE GENOMIC DNA]</scope>
    <source>
        <strain evidence="10 11">DSM 12272</strain>
    </source>
</reference>